<sequence>MKTVKTMGINSNQPVGRGFNFPYDIAIKDDLGKSRTIYLLNRPNSATRMGTRIQYFTFEEDWIGEFGNPLEDDEAKFTKPVTLAFDSNGQLHVTDEATDEIKIFDSEGKFQRSIKLDSDNQEDGERFGPAGIAIDFDDFIYVSSRYLNLIQKLTPEGRIVLQWGCIGNGPGEFNMPWGMDIDSQRCLYVADWRNDRVQKFGADGSFLRSFGESGKKSGQFHRPSSVAVDSNLNVAVADWGNERVQIFNTEGLVLNVLEGDATLSQWSHEWLDVNLDEREARNRANLKTLDLPRHLSNAYHEASQTEHKFWGPVSVKFDSDDQLYVTEHSRHRIQVFEPVELT</sequence>
<dbReference type="InterPro" id="IPR001258">
    <property type="entry name" value="NHL_repeat"/>
</dbReference>
<dbReference type="EMBL" id="UINC01016129">
    <property type="protein sequence ID" value="SVA67398.1"/>
    <property type="molecule type" value="Genomic_DNA"/>
</dbReference>
<dbReference type="PANTHER" id="PTHR24104:SF25">
    <property type="entry name" value="PROTEIN LIN-41"/>
    <property type="match status" value="1"/>
</dbReference>
<gene>
    <name evidence="2" type="ORF">METZ01_LOCUS120252</name>
</gene>
<proteinExistence type="predicted"/>
<dbReference type="InterPro" id="IPR011042">
    <property type="entry name" value="6-blade_b-propeller_TolB-like"/>
</dbReference>
<organism evidence="2">
    <name type="scientific">marine metagenome</name>
    <dbReference type="NCBI Taxonomy" id="408172"/>
    <lineage>
        <taxon>unclassified sequences</taxon>
        <taxon>metagenomes</taxon>
        <taxon>ecological metagenomes</taxon>
    </lineage>
</organism>
<evidence type="ECO:0008006" key="3">
    <source>
        <dbReference type="Google" id="ProtNLM"/>
    </source>
</evidence>
<dbReference type="CDD" id="cd05819">
    <property type="entry name" value="NHL"/>
    <property type="match status" value="1"/>
</dbReference>
<evidence type="ECO:0000313" key="2">
    <source>
        <dbReference type="EMBL" id="SVA67398.1"/>
    </source>
</evidence>
<dbReference type="Gene3D" id="2.120.10.30">
    <property type="entry name" value="TolB, C-terminal domain"/>
    <property type="match status" value="2"/>
</dbReference>
<accession>A0A381XRQ1</accession>
<dbReference type="SUPFAM" id="SSF101898">
    <property type="entry name" value="NHL repeat"/>
    <property type="match status" value="1"/>
</dbReference>
<protein>
    <recommendedName>
        <fullName evidence="3">SMP-30/Gluconolactonase/LRE-like region domain-containing protein</fullName>
    </recommendedName>
</protein>
<evidence type="ECO:0000256" key="1">
    <source>
        <dbReference type="ARBA" id="ARBA00022737"/>
    </source>
</evidence>
<dbReference type="GO" id="GO:0008270">
    <property type="term" value="F:zinc ion binding"/>
    <property type="evidence" value="ECO:0007669"/>
    <property type="project" value="UniProtKB-KW"/>
</dbReference>
<dbReference type="AlphaFoldDB" id="A0A381XRQ1"/>
<dbReference type="InterPro" id="IPR050952">
    <property type="entry name" value="TRIM-NHL_E3_ligases"/>
</dbReference>
<dbReference type="Pfam" id="PF01436">
    <property type="entry name" value="NHL"/>
    <property type="match status" value="3"/>
</dbReference>
<dbReference type="PANTHER" id="PTHR24104">
    <property type="entry name" value="E3 UBIQUITIN-PROTEIN LIGASE NHLRC1-RELATED"/>
    <property type="match status" value="1"/>
</dbReference>
<keyword evidence="1" id="KW-0677">Repeat</keyword>
<dbReference type="PROSITE" id="PS51125">
    <property type="entry name" value="NHL"/>
    <property type="match status" value="2"/>
</dbReference>
<name>A0A381XRQ1_9ZZZZ</name>
<reference evidence="2" key="1">
    <citation type="submission" date="2018-05" db="EMBL/GenBank/DDBJ databases">
        <authorList>
            <person name="Lanie J.A."/>
            <person name="Ng W.-L."/>
            <person name="Kazmierczak K.M."/>
            <person name="Andrzejewski T.M."/>
            <person name="Davidsen T.M."/>
            <person name="Wayne K.J."/>
            <person name="Tettelin H."/>
            <person name="Glass J.I."/>
            <person name="Rusch D."/>
            <person name="Podicherti R."/>
            <person name="Tsui H.-C.T."/>
            <person name="Winkler M.E."/>
        </authorList>
    </citation>
    <scope>NUCLEOTIDE SEQUENCE</scope>
</reference>